<feature type="transmembrane region" description="Helical" evidence="2">
    <location>
        <begin position="106"/>
        <end position="128"/>
    </location>
</feature>
<evidence type="ECO:0000313" key="5">
    <source>
        <dbReference type="Proteomes" id="UP000176186"/>
    </source>
</evidence>
<dbReference type="EMBL" id="MFKE01000016">
    <property type="protein sequence ID" value="OGG35254.1"/>
    <property type="molecule type" value="Genomic_DNA"/>
</dbReference>
<dbReference type="Proteomes" id="UP000176186">
    <property type="component" value="Unassembled WGS sequence"/>
</dbReference>
<protein>
    <recommendedName>
        <fullName evidence="3">LytR/CpsA/Psr regulator C-terminal domain-containing protein</fullName>
    </recommendedName>
</protein>
<accession>A0A1F6BE95</accession>
<feature type="domain" description="LytR/CpsA/Psr regulator C-terminal" evidence="3">
    <location>
        <begin position="164"/>
        <end position="253"/>
    </location>
</feature>
<name>A0A1F6BE95_9BACT</name>
<evidence type="ECO:0000256" key="1">
    <source>
        <dbReference type="SAM" id="MobiDB-lite"/>
    </source>
</evidence>
<evidence type="ECO:0000256" key="2">
    <source>
        <dbReference type="SAM" id="Phobius"/>
    </source>
</evidence>
<dbReference type="Gene3D" id="3.30.70.2390">
    <property type="match status" value="1"/>
</dbReference>
<dbReference type="InterPro" id="IPR027381">
    <property type="entry name" value="LytR/CpsA/Psr_C"/>
</dbReference>
<keyword evidence="2" id="KW-1133">Transmembrane helix</keyword>
<keyword evidence="2" id="KW-0812">Transmembrane</keyword>
<evidence type="ECO:0000313" key="4">
    <source>
        <dbReference type="EMBL" id="OGG35254.1"/>
    </source>
</evidence>
<feature type="compositionally biased region" description="Pro residues" evidence="1">
    <location>
        <begin position="142"/>
        <end position="158"/>
    </location>
</feature>
<sequence length="254" mass="27144">MPARRKKTSSGKKISAVAEPAHAEVQPVEEKPIEEKRPTVTQVVEVVEEEVIEEEVAPSEEAPGIVTESEAQEERKSVVEELYTQNREPAVMPEISMHKQDAKKSLIVWAVVTIVVALLTGSILFAIAKKGSSVSSLFARPTPTPTPAPTPTPTPTPAPVDKASIKIQVLNGGGTPGAASKMKKFLEDKGYTVDSTGNTDEYTYTTTEIHGKDTMTDAVNNLKSDLKDTYSLGTVASDLDASASADVQVIVGKE</sequence>
<proteinExistence type="predicted"/>
<dbReference type="STRING" id="1798401.A2363_02400"/>
<feature type="region of interest" description="Disordered" evidence="1">
    <location>
        <begin position="54"/>
        <end position="73"/>
    </location>
</feature>
<dbReference type="AlphaFoldDB" id="A0A1F6BE95"/>
<reference evidence="4 5" key="1">
    <citation type="journal article" date="2016" name="Nat. Commun.">
        <title>Thousands of microbial genomes shed light on interconnected biogeochemical processes in an aquifer system.</title>
        <authorList>
            <person name="Anantharaman K."/>
            <person name="Brown C.T."/>
            <person name="Hug L.A."/>
            <person name="Sharon I."/>
            <person name="Castelle C.J."/>
            <person name="Probst A.J."/>
            <person name="Thomas B.C."/>
            <person name="Singh A."/>
            <person name="Wilkins M.J."/>
            <person name="Karaoz U."/>
            <person name="Brodie E.L."/>
            <person name="Williams K.H."/>
            <person name="Hubbard S.S."/>
            <person name="Banfield J.F."/>
        </authorList>
    </citation>
    <scope>NUCLEOTIDE SEQUENCE [LARGE SCALE GENOMIC DNA]</scope>
</reference>
<feature type="compositionally biased region" description="Basic and acidic residues" evidence="1">
    <location>
        <begin position="28"/>
        <end position="37"/>
    </location>
</feature>
<comment type="caution">
    <text evidence="4">The sequence shown here is derived from an EMBL/GenBank/DDBJ whole genome shotgun (WGS) entry which is preliminary data.</text>
</comment>
<feature type="compositionally biased region" description="Basic residues" evidence="1">
    <location>
        <begin position="1"/>
        <end position="10"/>
    </location>
</feature>
<evidence type="ECO:0000259" key="3">
    <source>
        <dbReference type="Pfam" id="PF13399"/>
    </source>
</evidence>
<gene>
    <name evidence="4" type="ORF">A2363_02400</name>
</gene>
<dbReference type="Pfam" id="PF13399">
    <property type="entry name" value="LytR_C"/>
    <property type="match status" value="1"/>
</dbReference>
<organism evidence="4 5">
    <name type="scientific">Candidatus Gottesmanbacteria bacterium RIFOXYB1_FULL_47_11</name>
    <dbReference type="NCBI Taxonomy" id="1798401"/>
    <lineage>
        <taxon>Bacteria</taxon>
        <taxon>Candidatus Gottesmaniibacteriota</taxon>
    </lineage>
</organism>
<keyword evidence="2" id="KW-0472">Membrane</keyword>
<feature type="region of interest" description="Disordered" evidence="1">
    <location>
        <begin position="136"/>
        <end position="160"/>
    </location>
</feature>
<feature type="region of interest" description="Disordered" evidence="1">
    <location>
        <begin position="1"/>
        <end position="37"/>
    </location>
</feature>